<name>A0A5C6RJ81_9BACT</name>
<dbReference type="RefSeq" id="WP_147168268.1">
    <property type="nucleotide sequence ID" value="NZ_VOOR01000031.1"/>
</dbReference>
<keyword evidence="4" id="KW-0804">Transcription</keyword>
<dbReference type="InterPro" id="IPR001034">
    <property type="entry name" value="DeoR_HTH"/>
</dbReference>
<sequence>MRIAERHRYITEKLHSAGAVSVASLAEEMGVSVVTVRKDLQLLEEQGLLLRSHGGASLPSAFVNDRPIAEKQDVRAEEKRLIAQAAAGLLQPDEAIIIGSGTTVDAFARALPRSFRGTVLTAALNVAGALAAHPALELVLLGGVVRKSAASAVGPYAEDMLRHFACNRLFLSVDGISPDFGLTTSNMMEAHLNAQMCRAAQQVVVLADASKFGKKGFGRICGLPEVDLIVTDAALPELYQEAVEAAGVKLLMVGKT</sequence>
<evidence type="ECO:0000256" key="1">
    <source>
        <dbReference type="ARBA" id="ARBA00022491"/>
    </source>
</evidence>
<dbReference type="PRINTS" id="PR00037">
    <property type="entry name" value="HTHLACR"/>
</dbReference>
<keyword evidence="3" id="KW-0238">DNA-binding</keyword>
<dbReference type="InterPro" id="IPR036390">
    <property type="entry name" value="WH_DNA-bd_sf"/>
</dbReference>
<dbReference type="Pfam" id="PF08220">
    <property type="entry name" value="HTH_DeoR"/>
    <property type="match status" value="1"/>
</dbReference>
<keyword evidence="7" id="KW-1185">Reference proteome</keyword>
<dbReference type="InterPro" id="IPR050313">
    <property type="entry name" value="Carb_Metab_HTH_regulators"/>
</dbReference>
<dbReference type="InterPro" id="IPR036388">
    <property type="entry name" value="WH-like_DNA-bd_sf"/>
</dbReference>
<dbReference type="InterPro" id="IPR014036">
    <property type="entry name" value="DeoR-like_C"/>
</dbReference>
<gene>
    <name evidence="6" type="ORF">FRY97_14470</name>
</gene>
<dbReference type="Pfam" id="PF00455">
    <property type="entry name" value="DeoRC"/>
    <property type="match status" value="1"/>
</dbReference>
<dbReference type="Gene3D" id="1.10.10.10">
    <property type="entry name" value="Winged helix-like DNA-binding domain superfamily/Winged helix DNA-binding domain"/>
    <property type="match status" value="1"/>
</dbReference>
<evidence type="ECO:0000313" key="6">
    <source>
        <dbReference type="EMBL" id="TXB62361.1"/>
    </source>
</evidence>
<dbReference type="Gene3D" id="3.40.50.1360">
    <property type="match status" value="1"/>
</dbReference>
<keyword evidence="2" id="KW-0805">Transcription regulation</keyword>
<dbReference type="SUPFAM" id="SSF46785">
    <property type="entry name" value="Winged helix' DNA-binding domain"/>
    <property type="match status" value="1"/>
</dbReference>
<evidence type="ECO:0000313" key="7">
    <source>
        <dbReference type="Proteomes" id="UP000321580"/>
    </source>
</evidence>
<dbReference type="EMBL" id="VOOR01000031">
    <property type="protein sequence ID" value="TXB62361.1"/>
    <property type="molecule type" value="Genomic_DNA"/>
</dbReference>
<dbReference type="AlphaFoldDB" id="A0A5C6RJ81"/>
<dbReference type="GO" id="GO:0003677">
    <property type="term" value="F:DNA binding"/>
    <property type="evidence" value="ECO:0007669"/>
    <property type="project" value="UniProtKB-KW"/>
</dbReference>
<proteinExistence type="predicted"/>
<evidence type="ECO:0000259" key="5">
    <source>
        <dbReference type="PROSITE" id="PS51000"/>
    </source>
</evidence>
<dbReference type="InterPro" id="IPR018356">
    <property type="entry name" value="Tscrpt_reg_HTH_DeoR_CS"/>
</dbReference>
<evidence type="ECO:0000256" key="3">
    <source>
        <dbReference type="ARBA" id="ARBA00023125"/>
    </source>
</evidence>
<dbReference type="SMART" id="SM01134">
    <property type="entry name" value="DeoRC"/>
    <property type="match status" value="1"/>
</dbReference>
<dbReference type="SUPFAM" id="SSF100950">
    <property type="entry name" value="NagB/RpiA/CoA transferase-like"/>
    <property type="match status" value="1"/>
</dbReference>
<protein>
    <submittedName>
        <fullName evidence="6">DeoR/GlpR transcriptional regulator</fullName>
    </submittedName>
</protein>
<dbReference type="PANTHER" id="PTHR30363">
    <property type="entry name" value="HTH-TYPE TRANSCRIPTIONAL REGULATOR SRLR-RELATED"/>
    <property type="match status" value="1"/>
</dbReference>
<dbReference type="PROSITE" id="PS00894">
    <property type="entry name" value="HTH_DEOR_1"/>
    <property type="match status" value="1"/>
</dbReference>
<keyword evidence="1" id="KW-0678">Repressor</keyword>
<dbReference type="OrthoDB" id="9797223at2"/>
<accession>A0A5C6RJ81</accession>
<organism evidence="6 7">
    <name type="scientific">Phaeodactylibacter luteus</name>
    <dbReference type="NCBI Taxonomy" id="1564516"/>
    <lineage>
        <taxon>Bacteria</taxon>
        <taxon>Pseudomonadati</taxon>
        <taxon>Bacteroidota</taxon>
        <taxon>Saprospiria</taxon>
        <taxon>Saprospirales</taxon>
        <taxon>Haliscomenobacteraceae</taxon>
        <taxon>Phaeodactylibacter</taxon>
    </lineage>
</organism>
<feature type="domain" description="HTH deoR-type" evidence="5">
    <location>
        <begin position="3"/>
        <end position="58"/>
    </location>
</feature>
<dbReference type="InterPro" id="IPR037171">
    <property type="entry name" value="NagB/RpiA_transferase-like"/>
</dbReference>
<evidence type="ECO:0000256" key="2">
    <source>
        <dbReference type="ARBA" id="ARBA00023015"/>
    </source>
</evidence>
<dbReference type="SMART" id="SM00420">
    <property type="entry name" value="HTH_DEOR"/>
    <property type="match status" value="1"/>
</dbReference>
<dbReference type="GO" id="GO:0003700">
    <property type="term" value="F:DNA-binding transcription factor activity"/>
    <property type="evidence" value="ECO:0007669"/>
    <property type="project" value="InterPro"/>
</dbReference>
<comment type="caution">
    <text evidence="6">The sequence shown here is derived from an EMBL/GenBank/DDBJ whole genome shotgun (WGS) entry which is preliminary data.</text>
</comment>
<dbReference type="Proteomes" id="UP000321580">
    <property type="component" value="Unassembled WGS sequence"/>
</dbReference>
<dbReference type="PROSITE" id="PS51000">
    <property type="entry name" value="HTH_DEOR_2"/>
    <property type="match status" value="1"/>
</dbReference>
<dbReference type="PANTHER" id="PTHR30363:SF4">
    <property type="entry name" value="GLYCEROL-3-PHOSPHATE REGULON REPRESSOR"/>
    <property type="match status" value="1"/>
</dbReference>
<evidence type="ECO:0000256" key="4">
    <source>
        <dbReference type="ARBA" id="ARBA00023163"/>
    </source>
</evidence>
<reference evidence="6 7" key="1">
    <citation type="submission" date="2019-08" db="EMBL/GenBank/DDBJ databases">
        <title>Genome of Phaeodactylibacter luteus.</title>
        <authorList>
            <person name="Bowman J.P."/>
        </authorList>
    </citation>
    <scope>NUCLEOTIDE SEQUENCE [LARGE SCALE GENOMIC DNA]</scope>
    <source>
        <strain evidence="6 7">KCTC 42180</strain>
    </source>
</reference>